<feature type="region of interest" description="Disordered" evidence="1">
    <location>
        <begin position="1"/>
        <end position="85"/>
    </location>
</feature>
<protein>
    <submittedName>
        <fullName evidence="2">Uncharacterized protein</fullName>
    </submittedName>
</protein>
<feature type="compositionally biased region" description="Basic and acidic residues" evidence="1">
    <location>
        <begin position="24"/>
        <end position="47"/>
    </location>
</feature>
<reference evidence="2" key="1">
    <citation type="journal article" date="2022" name="bioRxiv">
        <title>Sequencing and chromosome-scale assembly of the giantPleurodeles waltlgenome.</title>
        <authorList>
            <person name="Brown T."/>
            <person name="Elewa A."/>
            <person name="Iarovenko S."/>
            <person name="Subramanian E."/>
            <person name="Araus A.J."/>
            <person name="Petzold A."/>
            <person name="Susuki M."/>
            <person name="Suzuki K.-i.T."/>
            <person name="Hayashi T."/>
            <person name="Toyoda A."/>
            <person name="Oliveira C."/>
            <person name="Osipova E."/>
            <person name="Leigh N.D."/>
            <person name="Simon A."/>
            <person name="Yun M.H."/>
        </authorList>
    </citation>
    <scope>NUCLEOTIDE SEQUENCE</scope>
    <source>
        <strain evidence="2">20211129_DDA</strain>
        <tissue evidence="2">Liver</tissue>
    </source>
</reference>
<comment type="caution">
    <text evidence="2">The sequence shown here is derived from an EMBL/GenBank/DDBJ whole genome shotgun (WGS) entry which is preliminary data.</text>
</comment>
<feature type="compositionally biased region" description="Basic and acidic residues" evidence="1">
    <location>
        <begin position="58"/>
        <end position="85"/>
    </location>
</feature>
<name>A0AAV7QMY7_PLEWA</name>
<proteinExistence type="predicted"/>
<evidence type="ECO:0000256" key="1">
    <source>
        <dbReference type="SAM" id="MobiDB-lite"/>
    </source>
</evidence>
<gene>
    <name evidence="2" type="ORF">NDU88_005992</name>
</gene>
<organism evidence="2 3">
    <name type="scientific">Pleurodeles waltl</name>
    <name type="common">Iberian ribbed newt</name>
    <dbReference type="NCBI Taxonomy" id="8319"/>
    <lineage>
        <taxon>Eukaryota</taxon>
        <taxon>Metazoa</taxon>
        <taxon>Chordata</taxon>
        <taxon>Craniata</taxon>
        <taxon>Vertebrata</taxon>
        <taxon>Euteleostomi</taxon>
        <taxon>Amphibia</taxon>
        <taxon>Batrachia</taxon>
        <taxon>Caudata</taxon>
        <taxon>Salamandroidea</taxon>
        <taxon>Salamandridae</taxon>
        <taxon>Pleurodelinae</taxon>
        <taxon>Pleurodeles</taxon>
    </lineage>
</organism>
<dbReference type="AlphaFoldDB" id="A0AAV7QMY7"/>
<sequence length="85" mass="9772">MASQGEEEEVSQRPQGTSGVRRTRAGEKMWKSEETRGGYSRRGEAMRVRKKTRRSKEMRRGGSRRVEATQVSKKTERGGLTERSR</sequence>
<accession>A0AAV7QMY7</accession>
<evidence type="ECO:0000313" key="3">
    <source>
        <dbReference type="Proteomes" id="UP001066276"/>
    </source>
</evidence>
<dbReference type="Proteomes" id="UP001066276">
    <property type="component" value="Chromosome 6"/>
</dbReference>
<feature type="compositionally biased region" description="Basic residues" evidence="1">
    <location>
        <begin position="48"/>
        <end position="57"/>
    </location>
</feature>
<evidence type="ECO:0000313" key="2">
    <source>
        <dbReference type="EMBL" id="KAJ1139625.1"/>
    </source>
</evidence>
<dbReference type="EMBL" id="JANPWB010000010">
    <property type="protein sequence ID" value="KAJ1139625.1"/>
    <property type="molecule type" value="Genomic_DNA"/>
</dbReference>
<keyword evidence="3" id="KW-1185">Reference proteome</keyword>